<keyword evidence="3" id="KW-0813">Transport</keyword>
<dbReference type="InterPro" id="IPR050388">
    <property type="entry name" value="ABC_Ni/Peptide_Import"/>
</dbReference>
<dbReference type="GO" id="GO:0005524">
    <property type="term" value="F:ATP binding"/>
    <property type="evidence" value="ECO:0007669"/>
    <property type="project" value="UniProtKB-KW"/>
</dbReference>
<dbReference type="PANTHER" id="PTHR43297">
    <property type="entry name" value="OLIGOPEPTIDE TRANSPORT ATP-BINDING PROTEIN APPD"/>
    <property type="match status" value="1"/>
</dbReference>
<dbReference type="EMBL" id="CP146275">
    <property type="protein sequence ID" value="WWT32429.1"/>
    <property type="molecule type" value="Genomic_DNA"/>
</dbReference>
<accession>A0ABZ2HZA8</accession>
<dbReference type="SUPFAM" id="SSF52540">
    <property type="entry name" value="P-loop containing nucleoside triphosphate hydrolases"/>
    <property type="match status" value="1"/>
</dbReference>
<organism evidence="9 10">
    <name type="scientific">Pelagibacterium nitratireducens</name>
    <dbReference type="NCBI Taxonomy" id="1046114"/>
    <lineage>
        <taxon>Bacteria</taxon>
        <taxon>Pseudomonadati</taxon>
        <taxon>Pseudomonadota</taxon>
        <taxon>Alphaproteobacteria</taxon>
        <taxon>Hyphomicrobiales</taxon>
        <taxon>Devosiaceae</taxon>
        <taxon>Pelagibacterium</taxon>
    </lineage>
</organism>
<dbReference type="Gene3D" id="3.40.50.300">
    <property type="entry name" value="P-loop containing nucleotide triphosphate hydrolases"/>
    <property type="match status" value="1"/>
</dbReference>
<dbReference type="InterPro" id="IPR003593">
    <property type="entry name" value="AAA+_ATPase"/>
</dbReference>
<dbReference type="InterPro" id="IPR013563">
    <property type="entry name" value="Oligopep_ABC_C"/>
</dbReference>
<evidence type="ECO:0000259" key="8">
    <source>
        <dbReference type="PROSITE" id="PS50893"/>
    </source>
</evidence>
<dbReference type="PROSITE" id="PS50893">
    <property type="entry name" value="ABC_TRANSPORTER_2"/>
    <property type="match status" value="1"/>
</dbReference>
<dbReference type="CDD" id="cd03257">
    <property type="entry name" value="ABC_NikE_OppD_transporters"/>
    <property type="match status" value="1"/>
</dbReference>
<evidence type="ECO:0000313" key="9">
    <source>
        <dbReference type="EMBL" id="WWT32429.1"/>
    </source>
</evidence>
<dbReference type="NCBIfam" id="TIGR01727">
    <property type="entry name" value="oligo_HPY"/>
    <property type="match status" value="1"/>
</dbReference>
<comment type="subcellular location">
    <subcellularLocation>
        <location evidence="1">Cell inner membrane</location>
        <topology evidence="1">Peripheral membrane protein</topology>
    </subcellularLocation>
</comment>
<keyword evidence="10" id="KW-1185">Reference proteome</keyword>
<feature type="domain" description="ABC transporter" evidence="8">
    <location>
        <begin position="28"/>
        <end position="277"/>
    </location>
</feature>
<proteinExistence type="inferred from homology"/>
<dbReference type="Pfam" id="PF00005">
    <property type="entry name" value="ABC_tran"/>
    <property type="match status" value="1"/>
</dbReference>
<dbReference type="SMART" id="SM00382">
    <property type="entry name" value="AAA"/>
    <property type="match status" value="1"/>
</dbReference>
<evidence type="ECO:0000256" key="5">
    <source>
        <dbReference type="ARBA" id="ARBA00022741"/>
    </source>
</evidence>
<reference evidence="9 10" key="1">
    <citation type="submission" date="2024-02" db="EMBL/GenBank/DDBJ databases">
        <title>Complete genome sequence of Pelagibacterium nitratireducens ZH15.</title>
        <authorList>
            <person name="Zhao L.H."/>
        </authorList>
    </citation>
    <scope>NUCLEOTIDE SEQUENCE [LARGE SCALE GENOMIC DNA]</scope>
    <source>
        <strain evidence="9 10">ZH15</strain>
    </source>
</reference>
<evidence type="ECO:0000256" key="2">
    <source>
        <dbReference type="ARBA" id="ARBA00005417"/>
    </source>
</evidence>
<name>A0ABZ2HZA8_9HYPH</name>
<evidence type="ECO:0000256" key="3">
    <source>
        <dbReference type="ARBA" id="ARBA00022448"/>
    </source>
</evidence>
<evidence type="ECO:0000256" key="6">
    <source>
        <dbReference type="ARBA" id="ARBA00022840"/>
    </source>
</evidence>
<evidence type="ECO:0000313" key="10">
    <source>
        <dbReference type="Proteomes" id="UP001369958"/>
    </source>
</evidence>
<gene>
    <name evidence="9" type="ORF">V6617_15675</name>
</gene>
<dbReference type="RefSeq" id="WP_338607854.1">
    <property type="nucleotide sequence ID" value="NZ_CP146275.1"/>
</dbReference>
<dbReference type="PANTHER" id="PTHR43297:SF2">
    <property type="entry name" value="DIPEPTIDE TRANSPORT ATP-BINDING PROTEIN DPPD"/>
    <property type="match status" value="1"/>
</dbReference>
<dbReference type="InterPro" id="IPR003439">
    <property type="entry name" value="ABC_transporter-like_ATP-bd"/>
</dbReference>
<keyword evidence="6 9" id="KW-0067">ATP-binding</keyword>
<keyword evidence="5" id="KW-0547">Nucleotide-binding</keyword>
<evidence type="ECO:0000256" key="4">
    <source>
        <dbReference type="ARBA" id="ARBA00022475"/>
    </source>
</evidence>
<evidence type="ECO:0000256" key="1">
    <source>
        <dbReference type="ARBA" id="ARBA00004417"/>
    </source>
</evidence>
<protein>
    <submittedName>
        <fullName evidence="9">ABC transporter ATP-binding protein</fullName>
    </submittedName>
</protein>
<sequence>MTLSLPVPAPSFAAMAEPRSIARKSPAFAIENLAVSVPSPGGRLDLVHDVSLSVSRGECHAIVGESGCGKTVTCLAALGLMPRSTQVSGSVRLGETQLLGGNRAGLEAVRGRKIGMIFQDPQGALNPVRTIGVQLVEPLRMHMGMTRKQARARACELLAMVGISAPETRLDAYPHQLSGGTCQRVMIAMALTTEPEILIADEPTTALDATVQLQVLDLLRSIQRQRDLAIVLITHDLGVVSEICDRVTVLYAGRSVESRSMTDLFDRPQHPYTRALLDCLPSLDPQAPPPAAIPGEVPGPQQRVSGCAFHPRCSHATAHCAQVLPERVALAAEDMVRCHNPLGSTGFSVQ</sequence>
<dbReference type="InterPro" id="IPR027417">
    <property type="entry name" value="P-loop_NTPase"/>
</dbReference>
<evidence type="ECO:0000256" key="7">
    <source>
        <dbReference type="ARBA" id="ARBA00023136"/>
    </source>
</evidence>
<dbReference type="Pfam" id="PF08352">
    <property type="entry name" value="oligo_HPY"/>
    <property type="match status" value="1"/>
</dbReference>
<keyword evidence="4" id="KW-1003">Cell membrane</keyword>
<dbReference type="Proteomes" id="UP001369958">
    <property type="component" value="Chromosome"/>
</dbReference>
<comment type="similarity">
    <text evidence="2">Belongs to the ABC transporter superfamily.</text>
</comment>
<keyword evidence="7" id="KW-0472">Membrane</keyword>